<reference evidence="1" key="1">
    <citation type="submission" date="2014-11" db="EMBL/GenBank/DDBJ databases">
        <authorList>
            <person name="Amaro Gonzalez C."/>
        </authorList>
    </citation>
    <scope>NUCLEOTIDE SEQUENCE</scope>
</reference>
<dbReference type="AlphaFoldDB" id="A0A0E9QP88"/>
<name>A0A0E9QP88_ANGAN</name>
<proteinExistence type="predicted"/>
<sequence length="42" mass="4832">MTSFLKFFLFGIFCVLVCKFRNVNKEFLSLSLSLFLFLSACG</sequence>
<dbReference type="EMBL" id="GBXM01090669">
    <property type="protein sequence ID" value="JAH17908.1"/>
    <property type="molecule type" value="Transcribed_RNA"/>
</dbReference>
<accession>A0A0E9QP88</accession>
<evidence type="ECO:0000313" key="1">
    <source>
        <dbReference type="EMBL" id="JAH17908.1"/>
    </source>
</evidence>
<protein>
    <submittedName>
        <fullName evidence="1">Uncharacterized protein</fullName>
    </submittedName>
</protein>
<reference evidence="1" key="2">
    <citation type="journal article" date="2015" name="Fish Shellfish Immunol.">
        <title>Early steps in the European eel (Anguilla anguilla)-Vibrio vulnificus interaction in the gills: Role of the RtxA13 toxin.</title>
        <authorList>
            <person name="Callol A."/>
            <person name="Pajuelo D."/>
            <person name="Ebbesson L."/>
            <person name="Teles M."/>
            <person name="MacKenzie S."/>
            <person name="Amaro C."/>
        </authorList>
    </citation>
    <scope>NUCLEOTIDE SEQUENCE</scope>
</reference>
<organism evidence="1">
    <name type="scientific">Anguilla anguilla</name>
    <name type="common">European freshwater eel</name>
    <name type="synonym">Muraena anguilla</name>
    <dbReference type="NCBI Taxonomy" id="7936"/>
    <lineage>
        <taxon>Eukaryota</taxon>
        <taxon>Metazoa</taxon>
        <taxon>Chordata</taxon>
        <taxon>Craniata</taxon>
        <taxon>Vertebrata</taxon>
        <taxon>Euteleostomi</taxon>
        <taxon>Actinopterygii</taxon>
        <taxon>Neopterygii</taxon>
        <taxon>Teleostei</taxon>
        <taxon>Anguilliformes</taxon>
        <taxon>Anguillidae</taxon>
        <taxon>Anguilla</taxon>
    </lineage>
</organism>